<protein>
    <submittedName>
        <fullName evidence="3">Fused MFS/spermidine synthase</fullName>
    </submittedName>
</protein>
<feature type="transmembrane region" description="Helical" evidence="2">
    <location>
        <begin position="390"/>
        <end position="408"/>
    </location>
</feature>
<feature type="transmembrane region" description="Helical" evidence="2">
    <location>
        <begin position="438"/>
        <end position="457"/>
    </location>
</feature>
<feature type="transmembrane region" description="Helical" evidence="2">
    <location>
        <begin position="339"/>
        <end position="362"/>
    </location>
</feature>
<sequence length="724" mass="77893">MRAGSAILPLYGFTIFLGAALLFLLQLVFARLALPLLGGAPAVWNTAMVFYQAVLLAGYGYAHWMGMRPASWNRIVVHGVVMLLPLVLLPFAIPGGWLSPAGSSPVVWLLGLLAIAVGGPFFAVSTTGPLLQKWFASTGHSAAKDPYFLYAASNAGSLLGLLAYPFLIEPHTSLRIQSQAWMLGFTLLGVLSILCAFIARKQGTDPAVSVSSGGEVVPTLARRLRWVAYGAVPSSLMLSVTAHISSEIAAVPLLWVIPLAFYLATFIIAFSRKAFLPSGWVVRMLALAMTTVVMTMAMGATTPMPLLVALHLICFFLAALACHGLLAADRPAPRFLTGFYLWMSFGGVVGGAFTALIAPLLLTSTAEYPLMLVAAILLVFPKLETRPKFLLMALLPGLLAAGVSFTGAGEGNPSLRQLLVFGIPALLCFTLSRDRYRYAVAIAGVLLAAHLLPARGMSLVHATRSFFGIHRVTSDSKNGFHYLFHGKTVHGIQNRKEVERRTPLGYYHPSGPLGDVFAERGDNPVAAVGLGAGAVAAYGRPGQEMHFYEIDPAVKEIALNPAYFTYLSDSPARIIVTIGDARLKLNDAPDGHFQLIVMDAYGSDSVPVHLLTREAMALYLRKLAPDGAIAFHISNLHLDLRPVIANLAADAGLACVFREDADFPEEEQVKGRWPSRWAVMARETGDLGEAGKSPLWSPLEPSPGLKVWTDDHSSILPLLDLRLR</sequence>
<accession>A0ABT3G2J0</accession>
<evidence type="ECO:0000313" key="4">
    <source>
        <dbReference type="Proteomes" id="UP001165653"/>
    </source>
</evidence>
<feature type="transmembrane region" description="Helical" evidence="2">
    <location>
        <begin position="306"/>
        <end position="327"/>
    </location>
</feature>
<comment type="caution">
    <text evidence="3">The sequence shown here is derived from an EMBL/GenBank/DDBJ whole genome shotgun (WGS) entry which is preliminary data.</text>
</comment>
<feature type="transmembrane region" description="Helical" evidence="2">
    <location>
        <begin position="414"/>
        <end position="431"/>
    </location>
</feature>
<feature type="transmembrane region" description="Helical" evidence="2">
    <location>
        <begin position="282"/>
        <end position="300"/>
    </location>
</feature>
<keyword evidence="1" id="KW-0620">Polyamine biosynthesis</keyword>
<feature type="transmembrane region" description="Helical" evidence="2">
    <location>
        <begin position="250"/>
        <end position="270"/>
    </location>
</feature>
<dbReference type="RefSeq" id="WP_264513566.1">
    <property type="nucleotide sequence ID" value="NZ_JAPDDR010000005.1"/>
</dbReference>
<feature type="transmembrane region" description="Helical" evidence="2">
    <location>
        <begin position="368"/>
        <end position="383"/>
    </location>
</feature>
<proteinExistence type="predicted"/>
<evidence type="ECO:0000256" key="1">
    <source>
        <dbReference type="ARBA" id="ARBA00023115"/>
    </source>
</evidence>
<keyword evidence="2" id="KW-1133">Transmembrane helix</keyword>
<keyword evidence="2" id="KW-0472">Membrane</keyword>
<dbReference type="SUPFAM" id="SSF53335">
    <property type="entry name" value="S-adenosyl-L-methionine-dependent methyltransferases"/>
    <property type="match status" value="1"/>
</dbReference>
<dbReference type="PANTHER" id="PTHR43317">
    <property type="entry name" value="THERMOSPERMINE SYNTHASE ACAULIS5"/>
    <property type="match status" value="1"/>
</dbReference>
<organism evidence="3 4">
    <name type="scientific">Luteolibacter rhizosphaerae</name>
    <dbReference type="NCBI Taxonomy" id="2989719"/>
    <lineage>
        <taxon>Bacteria</taxon>
        <taxon>Pseudomonadati</taxon>
        <taxon>Verrucomicrobiota</taxon>
        <taxon>Verrucomicrobiia</taxon>
        <taxon>Verrucomicrobiales</taxon>
        <taxon>Verrucomicrobiaceae</taxon>
        <taxon>Luteolibacter</taxon>
    </lineage>
</organism>
<gene>
    <name evidence="3" type="ORF">OJ996_10775</name>
</gene>
<dbReference type="PANTHER" id="PTHR43317:SF1">
    <property type="entry name" value="THERMOSPERMINE SYNTHASE ACAULIS5"/>
    <property type="match status" value="1"/>
</dbReference>
<name>A0ABT3G2J0_9BACT</name>
<feature type="transmembrane region" description="Helical" evidence="2">
    <location>
        <begin position="226"/>
        <end position="244"/>
    </location>
</feature>
<keyword evidence="4" id="KW-1185">Reference proteome</keyword>
<dbReference type="NCBIfam" id="NF037959">
    <property type="entry name" value="MFS_SpdSyn"/>
    <property type="match status" value="1"/>
</dbReference>
<evidence type="ECO:0000256" key="2">
    <source>
        <dbReference type="SAM" id="Phobius"/>
    </source>
</evidence>
<keyword evidence="2" id="KW-0812">Transmembrane</keyword>
<feature type="transmembrane region" description="Helical" evidence="2">
    <location>
        <begin position="7"/>
        <end position="30"/>
    </location>
</feature>
<feature type="transmembrane region" description="Helical" evidence="2">
    <location>
        <begin position="180"/>
        <end position="199"/>
    </location>
</feature>
<evidence type="ECO:0000313" key="3">
    <source>
        <dbReference type="EMBL" id="MCW1914061.1"/>
    </source>
</evidence>
<feature type="transmembrane region" description="Helical" evidence="2">
    <location>
        <begin position="147"/>
        <end position="168"/>
    </location>
</feature>
<dbReference type="Gene3D" id="3.40.50.150">
    <property type="entry name" value="Vaccinia Virus protein VP39"/>
    <property type="match status" value="1"/>
</dbReference>
<feature type="transmembrane region" description="Helical" evidence="2">
    <location>
        <begin position="74"/>
        <end position="93"/>
    </location>
</feature>
<feature type="transmembrane region" description="Helical" evidence="2">
    <location>
        <begin position="42"/>
        <end position="62"/>
    </location>
</feature>
<dbReference type="Proteomes" id="UP001165653">
    <property type="component" value="Unassembled WGS sequence"/>
</dbReference>
<dbReference type="InterPro" id="IPR029063">
    <property type="entry name" value="SAM-dependent_MTases_sf"/>
</dbReference>
<reference evidence="3" key="1">
    <citation type="submission" date="2022-10" db="EMBL/GenBank/DDBJ databases">
        <title>Luteolibacter sp. GHJ8, whole genome shotgun sequencing project.</title>
        <authorList>
            <person name="Zhao G."/>
            <person name="Shen L."/>
        </authorList>
    </citation>
    <scope>NUCLEOTIDE SEQUENCE</scope>
    <source>
        <strain evidence="3">GHJ8</strain>
    </source>
</reference>
<feature type="transmembrane region" description="Helical" evidence="2">
    <location>
        <begin position="105"/>
        <end position="126"/>
    </location>
</feature>
<dbReference type="EMBL" id="JAPDDR010000005">
    <property type="protein sequence ID" value="MCW1914061.1"/>
    <property type="molecule type" value="Genomic_DNA"/>
</dbReference>